<feature type="transmembrane region" description="Helical" evidence="2">
    <location>
        <begin position="558"/>
        <end position="584"/>
    </location>
</feature>
<keyword evidence="2" id="KW-1133">Transmembrane helix</keyword>
<feature type="transmembrane region" description="Helical" evidence="2">
    <location>
        <begin position="768"/>
        <end position="787"/>
    </location>
</feature>
<dbReference type="RefSeq" id="WP_070069627.1">
    <property type="nucleotide sequence ID" value="NZ_MKKK01000017.1"/>
</dbReference>
<feature type="transmembrane region" description="Helical" evidence="2">
    <location>
        <begin position="871"/>
        <end position="890"/>
    </location>
</feature>
<dbReference type="Proteomes" id="UP000185895">
    <property type="component" value="Unassembled WGS sequence"/>
</dbReference>
<evidence type="ECO:0000256" key="2">
    <source>
        <dbReference type="SAM" id="Phobius"/>
    </source>
</evidence>
<proteinExistence type="predicted"/>
<feature type="coiled-coil region" evidence="1">
    <location>
        <begin position="27"/>
        <end position="107"/>
    </location>
</feature>
<dbReference type="STRING" id="1262585.BJI46_11635"/>
<protein>
    <submittedName>
        <fullName evidence="3">Uncharacterized protein</fullName>
    </submittedName>
</protein>
<name>A0A1E7RCI2_9GAMM</name>
<keyword evidence="1" id="KW-0175">Coiled coil</keyword>
<accession>A0A1E7RCI2</accession>
<sequence>MKPLKLEVIFGSKDNLSPALKMMVGSNNAAAKALKNTRDELKKLQDQQKQVDTFRKLKDDVKQATVELERNKKTVQSLREQLAINPDAKLTQELKKAENQIKQLTKVVTEGRPRLVTLRNELNETGLKSQNLAEHQQDLKNKITAANTSIDNQKTKLENLNRIQQNHQKYAGNVRTAAMYGAGATATGMAAMYQMRKPIEESKHVDIEEARIASLGLGQKSTDEAIKYAKAMKTFGTSTLDNLQLVRDGVTAFADVHHAQMVAPTLAKMKFANEAMYGNEQGAENEKKFMDMLKVIEMRNGLKSEKAFQEQANIIQQVITATGGRVQAGEWLNAIKTGGVAVKGLTNEALYYKMEPIVQELGGDRFGTSAMSAYQNIYQGRTTVRAARNMADFGLLDGDKVTYDKVGQVAHLNPGALKGGELFKQDQFAWMEQVLLPALAKKGITERGAIHDAIGSMFTNRNASNLFTTMYDQRDQIHKNSKLNAGADNIDQLNTKAVNTTAGKELEARAKLHDAYLQFGTMILPIYTQAMIMAANAMQGFTTWMQKNPTLAKAFGTGLLVIAAGLIAIGGLLVVFSPLILGILSLRLVMKTLGVEGGILTKIFGGFSTSSLALTTRFNSIISRVSILSNVLRAKLSSAWVTSNPKDFISRLRQLPNIIKAVIANSWAMTKAFGVQVYTSFINAARGAWLFATALTKNTIAALRNYTLAASNAIRVNGLLGTSKILLKNAALGLWSVLSGGAVGIFTTLATGIRLAAQSILFLGRALLMNPIGLAITAIAGAAFLIYKYWQPIKAFFTGFWQGFTEGIAPLSAAFSPLFQTIGSALTPLKPIWDWLIGAFKTAWQWVSKLFQPFQATKQQLDSATSSGKAFGLWLAGLVNIVAGLVGKFFNFGANIIQGLINGIMSGFDKLKSTWTKVTSFIPNFFTKKNEIRSPSRLFKRFGGYITEGLHLGLMSEFPQLKNQYSKIQDLFTAGINSPAMDKVKTAAPLVAKILPGQAVASKSRSGGITIEGDTITVQIHAAPGQPVNNLLKQFEQLLNQRDREKAARIRDSYLDQE</sequence>
<organism evidence="3 4">
    <name type="scientific">Acinetobacter qingfengensis</name>
    <dbReference type="NCBI Taxonomy" id="1262585"/>
    <lineage>
        <taxon>Bacteria</taxon>
        <taxon>Pseudomonadati</taxon>
        <taxon>Pseudomonadota</taxon>
        <taxon>Gammaproteobacteria</taxon>
        <taxon>Moraxellales</taxon>
        <taxon>Moraxellaceae</taxon>
        <taxon>Acinetobacter</taxon>
    </lineage>
</organism>
<keyword evidence="2" id="KW-0472">Membrane</keyword>
<feature type="transmembrane region" description="Helical" evidence="2">
    <location>
        <begin position="732"/>
        <end position="756"/>
    </location>
</feature>
<dbReference type="PANTHER" id="PTHR37813">
    <property type="entry name" value="FELS-2 PROPHAGE PROTEIN"/>
    <property type="match status" value="1"/>
</dbReference>
<dbReference type="OrthoDB" id="8019720at2"/>
<keyword evidence="2" id="KW-0812">Transmembrane</keyword>
<evidence type="ECO:0000313" key="4">
    <source>
        <dbReference type="Proteomes" id="UP000185895"/>
    </source>
</evidence>
<evidence type="ECO:0000313" key="3">
    <source>
        <dbReference type="EMBL" id="OEY96927.1"/>
    </source>
</evidence>
<feature type="transmembrane region" description="Helical" evidence="2">
    <location>
        <begin position="516"/>
        <end position="538"/>
    </location>
</feature>
<dbReference type="EMBL" id="MKKK01000017">
    <property type="protein sequence ID" value="OEY96927.1"/>
    <property type="molecule type" value="Genomic_DNA"/>
</dbReference>
<evidence type="ECO:0000256" key="1">
    <source>
        <dbReference type="SAM" id="Coils"/>
    </source>
</evidence>
<comment type="caution">
    <text evidence="3">The sequence shown here is derived from an EMBL/GenBank/DDBJ whole genome shotgun (WGS) entry which is preliminary data.</text>
</comment>
<gene>
    <name evidence="3" type="ORF">BJI46_11635</name>
</gene>
<keyword evidence="4" id="KW-1185">Reference proteome</keyword>
<dbReference type="AlphaFoldDB" id="A0A1E7RCI2"/>
<reference evidence="3 4" key="1">
    <citation type="submission" date="2016-09" db="EMBL/GenBank/DDBJ databases">
        <authorList>
            <person name="Capua I."/>
            <person name="De Benedictis P."/>
            <person name="Joannis T."/>
            <person name="Lombin L.H."/>
            <person name="Cattoli G."/>
        </authorList>
    </citation>
    <scope>NUCLEOTIDE SEQUENCE [LARGE SCALE GENOMIC DNA]</scope>
    <source>
        <strain evidence="3 4">ANC 4671</strain>
    </source>
</reference>
<dbReference type="PANTHER" id="PTHR37813:SF1">
    <property type="entry name" value="FELS-2 PROPHAGE PROTEIN"/>
    <property type="match status" value="1"/>
</dbReference>